<dbReference type="PANTHER" id="PTHR43277">
    <property type="entry name" value="ARGININE DECARBOXYLASE"/>
    <property type="match status" value="1"/>
</dbReference>
<dbReference type="Gene3D" id="3.90.100.10">
    <property type="entry name" value="Orn/Lys/Arg decarboxylase, C-terminal domain"/>
    <property type="match status" value="1"/>
</dbReference>
<dbReference type="AlphaFoldDB" id="A0A9D1SDP1"/>
<keyword evidence="3" id="KW-0210">Decarboxylase</keyword>
<comment type="cofactor">
    <cofactor evidence="1">
        <name>pyridoxal 5'-phosphate</name>
        <dbReference type="ChEBI" id="CHEBI:597326"/>
    </cofactor>
</comment>
<evidence type="ECO:0000256" key="4">
    <source>
        <dbReference type="ARBA" id="ARBA00022898"/>
    </source>
</evidence>
<dbReference type="EMBL" id="DVNB01000024">
    <property type="protein sequence ID" value="HIU56614.1"/>
    <property type="molecule type" value="Genomic_DNA"/>
</dbReference>
<dbReference type="Pfam" id="PF01276">
    <property type="entry name" value="OKR_DC_1"/>
    <property type="match status" value="1"/>
</dbReference>
<evidence type="ECO:0000313" key="8">
    <source>
        <dbReference type="EMBL" id="HIU56614.1"/>
    </source>
</evidence>
<evidence type="ECO:0000256" key="2">
    <source>
        <dbReference type="ARBA" id="ARBA00010671"/>
    </source>
</evidence>
<dbReference type="GO" id="GO:0016831">
    <property type="term" value="F:carboxy-lyase activity"/>
    <property type="evidence" value="ECO:0007669"/>
    <property type="project" value="UniProtKB-KW"/>
</dbReference>
<dbReference type="InterPro" id="IPR000310">
    <property type="entry name" value="Orn/Lys/Arg_deCO2ase_major_dom"/>
</dbReference>
<keyword evidence="8" id="KW-0032">Aminotransferase</keyword>
<protein>
    <submittedName>
        <fullName evidence="8">Aminotransferase class I/II-fold pyridoxal phosphate-dependent enzyme</fullName>
    </submittedName>
</protein>
<feature type="domain" description="Orn/Lys/Arg decarboxylases family 1 pyridoxal-P attachment site" evidence="6">
    <location>
        <begin position="5"/>
        <end position="286"/>
    </location>
</feature>
<dbReference type="InterPro" id="IPR008286">
    <property type="entry name" value="Prn/Lys/Arg_de-COase_C"/>
</dbReference>
<comment type="similarity">
    <text evidence="2">Belongs to the Orn/Lys/Arg decarboxylase class-I family.</text>
</comment>
<dbReference type="Pfam" id="PF03711">
    <property type="entry name" value="OKR_DC_1_C"/>
    <property type="match status" value="1"/>
</dbReference>
<keyword evidence="4" id="KW-0663">Pyridoxal phosphate</keyword>
<organism evidence="8 9">
    <name type="scientific">Candidatus Ornithomonoglobus merdipullorum</name>
    <dbReference type="NCBI Taxonomy" id="2840895"/>
    <lineage>
        <taxon>Bacteria</taxon>
        <taxon>Bacillati</taxon>
        <taxon>Bacillota</taxon>
        <taxon>Clostridia</taxon>
        <taxon>Candidatus Ornithomonoglobus</taxon>
    </lineage>
</organism>
<keyword evidence="5" id="KW-0456">Lyase</keyword>
<comment type="caution">
    <text evidence="8">The sequence shown here is derived from an EMBL/GenBank/DDBJ whole genome shotgun (WGS) entry which is preliminary data.</text>
</comment>
<evidence type="ECO:0000256" key="3">
    <source>
        <dbReference type="ARBA" id="ARBA00022793"/>
    </source>
</evidence>
<keyword evidence="8" id="KW-0808">Transferase</keyword>
<dbReference type="InterPro" id="IPR052357">
    <property type="entry name" value="Orn_Lys_Arg_decarboxylase-I"/>
</dbReference>
<evidence type="ECO:0000259" key="7">
    <source>
        <dbReference type="Pfam" id="PF03711"/>
    </source>
</evidence>
<proteinExistence type="inferred from homology"/>
<dbReference type="Gene3D" id="3.40.640.10">
    <property type="entry name" value="Type I PLP-dependent aspartate aminotransferase-like (Major domain)"/>
    <property type="match status" value="1"/>
</dbReference>
<dbReference type="GO" id="GO:0008483">
    <property type="term" value="F:transaminase activity"/>
    <property type="evidence" value="ECO:0007669"/>
    <property type="project" value="UniProtKB-KW"/>
</dbReference>
<dbReference type="InterPro" id="IPR015424">
    <property type="entry name" value="PyrdxlP-dep_Trfase"/>
</dbReference>
<dbReference type="PANTHER" id="PTHR43277:SF4">
    <property type="entry name" value="ARGININE DECARBOXYLASE"/>
    <property type="match status" value="1"/>
</dbReference>
<gene>
    <name evidence="8" type="ORF">IAA61_02220</name>
</gene>
<dbReference type="Proteomes" id="UP000824109">
    <property type="component" value="Unassembled WGS sequence"/>
</dbReference>
<evidence type="ECO:0000313" key="9">
    <source>
        <dbReference type="Proteomes" id="UP000824109"/>
    </source>
</evidence>
<dbReference type="InterPro" id="IPR015421">
    <property type="entry name" value="PyrdxlP-dep_Trfase_major"/>
</dbReference>
<evidence type="ECO:0000259" key="6">
    <source>
        <dbReference type="Pfam" id="PF01276"/>
    </source>
</evidence>
<evidence type="ECO:0000256" key="1">
    <source>
        <dbReference type="ARBA" id="ARBA00001933"/>
    </source>
</evidence>
<feature type="domain" description="Orn/Lys/Arg decarboxylase C-terminal" evidence="7">
    <location>
        <begin position="386"/>
        <end position="440"/>
    </location>
</feature>
<accession>A0A9D1SDP1</accession>
<dbReference type="SUPFAM" id="SSF53383">
    <property type="entry name" value="PLP-dependent transferases"/>
    <property type="match status" value="1"/>
</dbReference>
<name>A0A9D1SDP1_9FIRM</name>
<dbReference type="SUPFAM" id="SSF55904">
    <property type="entry name" value="Ornithine decarboxylase C-terminal domain"/>
    <property type="match status" value="1"/>
</dbReference>
<reference evidence="8" key="2">
    <citation type="journal article" date="2021" name="PeerJ">
        <title>Extensive microbial diversity within the chicken gut microbiome revealed by metagenomics and culture.</title>
        <authorList>
            <person name="Gilroy R."/>
            <person name="Ravi A."/>
            <person name="Getino M."/>
            <person name="Pursley I."/>
            <person name="Horton D.L."/>
            <person name="Alikhan N.F."/>
            <person name="Baker D."/>
            <person name="Gharbi K."/>
            <person name="Hall N."/>
            <person name="Watson M."/>
            <person name="Adriaenssens E.M."/>
            <person name="Foster-Nyarko E."/>
            <person name="Jarju S."/>
            <person name="Secka A."/>
            <person name="Antonio M."/>
            <person name="Oren A."/>
            <person name="Chaudhuri R.R."/>
            <person name="La Ragione R."/>
            <person name="Hildebrand F."/>
            <person name="Pallen M.J."/>
        </authorList>
    </citation>
    <scope>NUCLEOTIDE SEQUENCE</scope>
    <source>
        <strain evidence="8">USAMLcec3-3695</strain>
    </source>
</reference>
<dbReference type="InterPro" id="IPR036633">
    <property type="entry name" value="Prn/Lys/Arg_de-COase_C_sf"/>
</dbReference>
<reference evidence="8" key="1">
    <citation type="submission" date="2020-10" db="EMBL/GenBank/DDBJ databases">
        <authorList>
            <person name="Gilroy R."/>
        </authorList>
    </citation>
    <scope>NUCLEOTIDE SEQUENCE</scope>
    <source>
        <strain evidence="8">USAMLcec3-3695</strain>
    </source>
</reference>
<sequence>MKTETPIYTRLSEYHRKDRISFAMPGHKNLRGLVPDLQRCDVTELPATVDLRHEDEYVRRANRLLSEFYGSRRSFILTGGSTEGVQAMIASSLKPGDILAAFSDCHISVINTCAICGFGLKLIPTRLRNDFLVPCPPEDPEIPEGVTALLVTSPNYYGITADISGLAKKCRERGIRLLVDEAHGAHFTGECGLPVSAVRLGADMVCQSAHKTLCALTGAAYLHICGDGVDTGRVKRALMSFGSSSPSYPIAASADAARAVLAETRYDDIIDECEKFCKALTHMTKIRVLGNDDPTRIVLCFADYDISGCEVLALLSDRYGIDIEMADQINIVLIATPWNTHGDFMSLFRALLDITEPLGKRKTAAEIPPYECERGVIYPEEAWFSDSEQVPIDDAEGRTAAAVVAAYPPGCAVLVPGTVITRDDIEYIDRLRALGIEIAGLEDGKTEVVKWK</sequence>
<evidence type="ECO:0000256" key="5">
    <source>
        <dbReference type="ARBA" id="ARBA00023239"/>
    </source>
</evidence>